<dbReference type="Gene3D" id="3.60.15.10">
    <property type="entry name" value="Ribonuclease Z/Hydroxyacylglutathione hydrolase-like"/>
    <property type="match status" value="1"/>
</dbReference>
<dbReference type="RefSeq" id="WP_089048483.1">
    <property type="nucleotide sequence ID" value="NZ_FXTV01000002.1"/>
</dbReference>
<evidence type="ECO:0000259" key="1">
    <source>
        <dbReference type="SMART" id="SM00849"/>
    </source>
</evidence>
<dbReference type="Proteomes" id="UP000198345">
    <property type="component" value="Unassembled WGS sequence"/>
</dbReference>
<proteinExistence type="predicted"/>
<dbReference type="PANTHER" id="PTHR42951">
    <property type="entry name" value="METALLO-BETA-LACTAMASE DOMAIN-CONTAINING"/>
    <property type="match status" value="1"/>
</dbReference>
<evidence type="ECO:0000313" key="2">
    <source>
        <dbReference type="EMBL" id="OXA94824.1"/>
    </source>
</evidence>
<dbReference type="InterPro" id="IPR036866">
    <property type="entry name" value="RibonucZ/Hydroxyglut_hydro"/>
</dbReference>
<evidence type="ECO:0000313" key="3">
    <source>
        <dbReference type="Proteomes" id="UP000198345"/>
    </source>
</evidence>
<dbReference type="SMART" id="SM00849">
    <property type="entry name" value="Lactamase_B"/>
    <property type="match status" value="1"/>
</dbReference>
<sequence length="292" mass="33307">MWINKVGTVQDHFAILGTPSNPVYLIKGDDEYALVEGGLTRDVAIVISQLKHHVSDLSLIKHWFITHSHYDHCGAIESIYPYLENVQLYASEDAVKNFRNEKYVKKIRQLNAVIFDKDIIEFPSDLQEIPFVIVKDNQPIETSIGTWEIIYTPGHSSCSTSLYHKESNILFVSDSLGEKIDEKKWFPLAFDHVGKFIDSINKLSSLKPDVIALGHNGVLTDSDAEMAAVHSLRGYDEFVKLISDLKNKLSLEQLVDMITKKYKKMDHSFIPDNVYRKSIEVLLHNLQTEAFI</sequence>
<dbReference type="Pfam" id="PF00753">
    <property type="entry name" value="Lactamase_B"/>
    <property type="match status" value="1"/>
</dbReference>
<dbReference type="EMBL" id="MUGW01000008">
    <property type="protein sequence ID" value="OXA94824.1"/>
    <property type="molecule type" value="Genomic_DNA"/>
</dbReference>
<reference evidence="2 3" key="1">
    <citation type="submission" date="2016-11" db="EMBL/GenBank/DDBJ databases">
        <title>Whole genomes of Flavobacteriaceae.</title>
        <authorList>
            <person name="Stine C."/>
            <person name="Li C."/>
            <person name="Tadesse D."/>
        </authorList>
    </citation>
    <scope>NUCLEOTIDE SEQUENCE [LARGE SCALE GENOMIC DNA]</scope>
    <source>
        <strain evidence="2 3">DSM 18292</strain>
    </source>
</reference>
<dbReference type="AlphaFoldDB" id="A0A226HL34"/>
<dbReference type="PANTHER" id="PTHR42951:SF17">
    <property type="entry name" value="METALLO-BETA-LACTAMASE DOMAIN-CONTAINING PROTEIN"/>
    <property type="match status" value="1"/>
</dbReference>
<dbReference type="SUPFAM" id="SSF56281">
    <property type="entry name" value="Metallo-hydrolase/oxidoreductase"/>
    <property type="match status" value="1"/>
</dbReference>
<gene>
    <name evidence="2" type="ORF">B0A66_03590</name>
</gene>
<comment type="caution">
    <text evidence="2">The sequence shown here is derived from an EMBL/GenBank/DDBJ whole genome shotgun (WGS) entry which is preliminary data.</text>
</comment>
<keyword evidence="3" id="KW-1185">Reference proteome</keyword>
<accession>A0A226HL34</accession>
<organism evidence="2 3">
    <name type="scientific">Flavobacterium hercynium</name>
    <dbReference type="NCBI Taxonomy" id="387094"/>
    <lineage>
        <taxon>Bacteria</taxon>
        <taxon>Pseudomonadati</taxon>
        <taxon>Bacteroidota</taxon>
        <taxon>Flavobacteriia</taxon>
        <taxon>Flavobacteriales</taxon>
        <taxon>Flavobacteriaceae</taxon>
        <taxon>Flavobacterium</taxon>
    </lineage>
</organism>
<protein>
    <recommendedName>
        <fullName evidence="1">Metallo-beta-lactamase domain-containing protein</fullName>
    </recommendedName>
</protein>
<feature type="domain" description="Metallo-beta-lactamase" evidence="1">
    <location>
        <begin position="20"/>
        <end position="215"/>
    </location>
</feature>
<dbReference type="OrthoDB" id="9802248at2"/>
<dbReference type="InterPro" id="IPR050855">
    <property type="entry name" value="NDM-1-like"/>
</dbReference>
<dbReference type="InterPro" id="IPR001279">
    <property type="entry name" value="Metallo-B-lactamas"/>
</dbReference>
<name>A0A226HL34_9FLAO</name>